<dbReference type="SUPFAM" id="SSF50800">
    <property type="entry name" value="PK beta-barrel domain-like"/>
    <property type="match status" value="1"/>
</dbReference>
<dbReference type="InterPro" id="IPR001041">
    <property type="entry name" value="2Fe-2S_ferredoxin-type"/>
</dbReference>
<keyword evidence="7" id="KW-1185">Reference proteome</keyword>
<dbReference type="CDD" id="cd00207">
    <property type="entry name" value="fer2"/>
    <property type="match status" value="1"/>
</dbReference>
<dbReference type="SUPFAM" id="SSF54292">
    <property type="entry name" value="2Fe-2S ferredoxin-like"/>
    <property type="match status" value="1"/>
</dbReference>
<dbReference type="InterPro" id="IPR052353">
    <property type="entry name" value="Benzoxazolinone_Detox_Enz"/>
</dbReference>
<feature type="domain" description="FAD-binding FR-type" evidence="5">
    <location>
        <begin position="234"/>
        <end position="339"/>
    </location>
</feature>
<dbReference type="PROSITE" id="PS00197">
    <property type="entry name" value="2FE2S_FER_1"/>
    <property type="match status" value="1"/>
</dbReference>
<evidence type="ECO:0000259" key="4">
    <source>
        <dbReference type="PROSITE" id="PS51340"/>
    </source>
</evidence>
<evidence type="ECO:0000313" key="7">
    <source>
        <dbReference type="Proteomes" id="UP001303373"/>
    </source>
</evidence>
<dbReference type="InterPro" id="IPR006058">
    <property type="entry name" value="2Fe2S_fd_BS"/>
</dbReference>
<organism evidence="6 7">
    <name type="scientific">Acrodontium crateriforme</name>
    <dbReference type="NCBI Taxonomy" id="150365"/>
    <lineage>
        <taxon>Eukaryota</taxon>
        <taxon>Fungi</taxon>
        <taxon>Dikarya</taxon>
        <taxon>Ascomycota</taxon>
        <taxon>Pezizomycotina</taxon>
        <taxon>Dothideomycetes</taxon>
        <taxon>Dothideomycetidae</taxon>
        <taxon>Mycosphaerellales</taxon>
        <taxon>Teratosphaeriaceae</taxon>
        <taxon>Acrodontium</taxon>
    </lineage>
</organism>
<dbReference type="PROSITE" id="PS51340">
    <property type="entry name" value="MOSC"/>
    <property type="match status" value="1"/>
</dbReference>
<dbReference type="SUPFAM" id="SSF63380">
    <property type="entry name" value="Riboflavin synthase domain-like"/>
    <property type="match status" value="1"/>
</dbReference>
<dbReference type="InterPro" id="IPR005302">
    <property type="entry name" value="MoCF_Sase_C"/>
</dbReference>
<evidence type="ECO:0000313" key="6">
    <source>
        <dbReference type="EMBL" id="WPG97241.1"/>
    </source>
</evidence>
<evidence type="ECO:0000256" key="2">
    <source>
        <dbReference type="ARBA" id="ARBA00023014"/>
    </source>
</evidence>
<dbReference type="GO" id="GO:0030151">
    <property type="term" value="F:molybdenum ion binding"/>
    <property type="evidence" value="ECO:0007669"/>
    <property type="project" value="InterPro"/>
</dbReference>
<keyword evidence="1" id="KW-0001">2Fe-2S</keyword>
<dbReference type="InterPro" id="IPR017938">
    <property type="entry name" value="Riboflavin_synthase-like_b-brl"/>
</dbReference>
<dbReference type="Gene3D" id="3.40.50.80">
    <property type="entry name" value="Nucleotide-binding domain of ferredoxin-NADP reductase (FNR) module"/>
    <property type="match status" value="1"/>
</dbReference>
<dbReference type="Proteomes" id="UP001303373">
    <property type="component" value="Chromosome 1"/>
</dbReference>
<dbReference type="InterPro" id="IPR011037">
    <property type="entry name" value="Pyrv_Knase-like_insert_dom_sf"/>
</dbReference>
<evidence type="ECO:0000256" key="1">
    <source>
        <dbReference type="ARBA" id="ARBA00022714"/>
    </source>
</evidence>
<protein>
    <submittedName>
        <fullName evidence="6">Protein yiim</fullName>
    </submittedName>
</protein>
<name>A0AAQ3M2J9_9PEZI</name>
<dbReference type="Gene3D" id="2.40.33.20">
    <property type="entry name" value="PK beta-barrel domain-like"/>
    <property type="match status" value="1"/>
</dbReference>
<dbReference type="PROSITE" id="PS51085">
    <property type="entry name" value="2FE2S_FER_2"/>
    <property type="match status" value="1"/>
</dbReference>
<accession>A0AAQ3M2J9</accession>
<dbReference type="AlphaFoldDB" id="A0AAQ3M2J9"/>
<dbReference type="InterPro" id="IPR039261">
    <property type="entry name" value="FNR_nucleotide-bd"/>
</dbReference>
<evidence type="ECO:0000259" key="3">
    <source>
        <dbReference type="PROSITE" id="PS51085"/>
    </source>
</evidence>
<gene>
    <name evidence="6" type="ORF">R9X50_00001300</name>
</gene>
<dbReference type="PANTHER" id="PTHR30212:SF2">
    <property type="entry name" value="PROTEIN YIIM"/>
    <property type="match status" value="1"/>
</dbReference>
<dbReference type="InterPro" id="IPR017927">
    <property type="entry name" value="FAD-bd_FR_type"/>
</dbReference>
<dbReference type="Gene3D" id="3.10.20.30">
    <property type="match status" value="1"/>
</dbReference>
<keyword evidence="2" id="KW-0411">Iron-sulfur</keyword>
<sequence>MWSSTIDIPNSIVTHLEPAPLPGVSILLQTRMGKVTTLGTEPSGIFKKELHGRVFVGPTGLEGDEHAYHQHGGIDRAIHQYPSQHYADWRSEVPPKPELFQFGGFGENLVGTNLNEENVCMGDLYRIGEEVIVQVSEPRSPCSKLNIRFEWPRALKRIQRTGRVGWNFRVLKTGYIQAGDAMVLLERPHPKWSALNVKRVLQGKSVPLSLIQELTELEGLTALYQDWALRRLQTRIKTYELTENRSITSRVRQMTFRLIDPITIHQAEFEPFSYAQIEFGGLVKFKRSYSFVSGNLNTFSLGVALDDNSRGGSAYLHQCMEIGDTIKMSPGSSPKAVEDEEKCIQEASIAHRIVIIGGIGITAFVSLMTRWEAEGACYEVHYAVRSIEDAAYLDLLPNDKTTVYAKSRNERLQVGDVIPSARNGKYDTKIYCCGPSSLMNACQQQADKFEYPDHLLHFESFGDQILTGSRRGEPFEVVVKDAESGRIENLTVSADDSLLRTLKDAGFDMTYFCEVGGCGACKVTVCSGKLQHNGKGLKDSEKAASGMLTCVDRGLGKIEIELDEL</sequence>
<dbReference type="EMBL" id="CP138580">
    <property type="protein sequence ID" value="WPG97241.1"/>
    <property type="molecule type" value="Genomic_DNA"/>
</dbReference>
<dbReference type="PROSITE" id="PS51384">
    <property type="entry name" value="FAD_FR"/>
    <property type="match status" value="1"/>
</dbReference>
<dbReference type="InterPro" id="IPR036010">
    <property type="entry name" value="2Fe-2S_ferredoxin-like_sf"/>
</dbReference>
<feature type="domain" description="2Fe-2S ferredoxin-type" evidence="3">
    <location>
        <begin position="475"/>
        <end position="565"/>
    </location>
</feature>
<dbReference type="Pfam" id="PF03473">
    <property type="entry name" value="MOSC"/>
    <property type="match status" value="1"/>
</dbReference>
<dbReference type="SUPFAM" id="SSF52343">
    <property type="entry name" value="Ferredoxin reductase-like, C-terminal NADP-linked domain"/>
    <property type="match status" value="1"/>
</dbReference>
<keyword evidence="1" id="KW-0408">Iron</keyword>
<proteinExistence type="predicted"/>
<dbReference type="InterPro" id="IPR012675">
    <property type="entry name" value="Beta-grasp_dom_sf"/>
</dbReference>
<dbReference type="GO" id="GO:0051537">
    <property type="term" value="F:2 iron, 2 sulfur cluster binding"/>
    <property type="evidence" value="ECO:0007669"/>
    <property type="project" value="UniProtKB-KW"/>
</dbReference>
<keyword evidence="1" id="KW-0479">Metal-binding</keyword>
<reference evidence="6 7" key="1">
    <citation type="submission" date="2023-11" db="EMBL/GenBank/DDBJ databases">
        <title>An acidophilic fungus is an integral part of prey digestion in a carnivorous sundew plant.</title>
        <authorList>
            <person name="Tsai I.J."/>
        </authorList>
    </citation>
    <scope>NUCLEOTIDE SEQUENCE [LARGE SCALE GENOMIC DNA]</scope>
    <source>
        <strain evidence="6">169a</strain>
    </source>
</reference>
<dbReference type="GO" id="GO:0030170">
    <property type="term" value="F:pyridoxal phosphate binding"/>
    <property type="evidence" value="ECO:0007669"/>
    <property type="project" value="InterPro"/>
</dbReference>
<dbReference type="PANTHER" id="PTHR30212">
    <property type="entry name" value="PROTEIN YIIM"/>
    <property type="match status" value="1"/>
</dbReference>
<dbReference type="Pfam" id="PF00111">
    <property type="entry name" value="Fer2"/>
    <property type="match status" value="1"/>
</dbReference>
<evidence type="ECO:0000259" key="5">
    <source>
        <dbReference type="PROSITE" id="PS51384"/>
    </source>
</evidence>
<dbReference type="GO" id="GO:0016491">
    <property type="term" value="F:oxidoreductase activity"/>
    <property type="evidence" value="ECO:0007669"/>
    <property type="project" value="InterPro"/>
</dbReference>
<feature type="domain" description="MOSC" evidence="4">
    <location>
        <begin position="48"/>
        <end position="185"/>
    </location>
</feature>